<gene>
    <name evidence="6" type="ORF">A2650_03145</name>
</gene>
<dbReference type="EMBL" id="MGJD01000019">
    <property type="protein sequence ID" value="OGN00573.1"/>
    <property type="molecule type" value="Genomic_DNA"/>
</dbReference>
<dbReference type="GO" id="GO:0005886">
    <property type="term" value="C:plasma membrane"/>
    <property type="evidence" value="ECO:0007669"/>
    <property type="project" value="TreeGrafter"/>
</dbReference>
<evidence type="ECO:0000313" key="7">
    <source>
        <dbReference type="Proteomes" id="UP000177117"/>
    </source>
</evidence>
<evidence type="ECO:0000256" key="4">
    <source>
        <dbReference type="ARBA" id="ARBA00032089"/>
    </source>
</evidence>
<name>A0A1F8EIE4_9BACT</name>
<dbReference type="NCBIfam" id="TIGR00219">
    <property type="entry name" value="mreC"/>
    <property type="match status" value="1"/>
</dbReference>
<dbReference type="Gene3D" id="2.40.10.340">
    <property type="entry name" value="Rod shape-determining protein MreC, domain 1"/>
    <property type="match status" value="1"/>
</dbReference>
<sequence length="214" mass="23230">MSNIGFFISKLNTIGNLTKANILLEEEVLKLRSDLAALNELKEENVFLREVLGLDRIIGRDIIDAKTFNLQFTPEGHYMLVNEGLRAGIKNGSIVVSSSGVLIGRIIEVSDNFSRVALITNLDFKVTVRLLHGKTAGISKGLLNDGLFLDFIAQDDEIESGDVLVTSGNDIFPAGLIVGTVDNVSSDTGNVFKSVTAKAELNDINISRVLIVNR</sequence>
<keyword evidence="3" id="KW-0133">Cell shape</keyword>
<dbReference type="InterPro" id="IPR055342">
    <property type="entry name" value="MreC_beta-barrel_core"/>
</dbReference>
<reference evidence="6 7" key="1">
    <citation type="journal article" date="2016" name="Nat. Commun.">
        <title>Thousands of microbial genomes shed light on interconnected biogeochemical processes in an aquifer system.</title>
        <authorList>
            <person name="Anantharaman K."/>
            <person name="Brown C.T."/>
            <person name="Hug L.A."/>
            <person name="Sharon I."/>
            <person name="Castelle C.J."/>
            <person name="Probst A.J."/>
            <person name="Thomas B.C."/>
            <person name="Singh A."/>
            <person name="Wilkins M.J."/>
            <person name="Karaoz U."/>
            <person name="Brodie E.L."/>
            <person name="Williams K.H."/>
            <person name="Hubbard S.S."/>
            <person name="Banfield J.F."/>
        </authorList>
    </citation>
    <scope>NUCLEOTIDE SEQUENCE [LARGE SCALE GENOMIC DNA]</scope>
</reference>
<dbReference type="InterPro" id="IPR042177">
    <property type="entry name" value="Cell/Rod_1"/>
</dbReference>
<evidence type="ECO:0000313" key="6">
    <source>
        <dbReference type="EMBL" id="OGN00573.1"/>
    </source>
</evidence>
<comment type="similarity">
    <text evidence="1">Belongs to the MreC family.</text>
</comment>
<comment type="caution">
    <text evidence="6">The sequence shown here is derived from an EMBL/GenBank/DDBJ whole genome shotgun (WGS) entry which is preliminary data.</text>
</comment>
<dbReference type="InterPro" id="IPR007221">
    <property type="entry name" value="MreC"/>
</dbReference>
<organism evidence="6 7">
    <name type="scientific">Candidatus Yanofskybacteria bacterium RIFCSPHIGHO2_01_FULL_41_53</name>
    <dbReference type="NCBI Taxonomy" id="1802663"/>
    <lineage>
        <taxon>Bacteria</taxon>
        <taxon>Candidatus Yanofskyibacteriota</taxon>
    </lineage>
</organism>
<dbReference type="AlphaFoldDB" id="A0A1F8EIE4"/>
<dbReference type="PANTHER" id="PTHR34138:SF1">
    <property type="entry name" value="CELL SHAPE-DETERMINING PROTEIN MREC"/>
    <property type="match status" value="1"/>
</dbReference>
<protein>
    <recommendedName>
        <fullName evidence="2">Cell shape-determining protein MreC</fullName>
    </recommendedName>
    <alternativeName>
        <fullName evidence="4">Cell shape protein MreC</fullName>
    </alternativeName>
</protein>
<dbReference type="PANTHER" id="PTHR34138">
    <property type="entry name" value="CELL SHAPE-DETERMINING PROTEIN MREC"/>
    <property type="match status" value="1"/>
</dbReference>
<dbReference type="GO" id="GO:0008360">
    <property type="term" value="P:regulation of cell shape"/>
    <property type="evidence" value="ECO:0007669"/>
    <property type="project" value="UniProtKB-KW"/>
</dbReference>
<proteinExistence type="inferred from homology"/>
<dbReference type="Proteomes" id="UP000177117">
    <property type="component" value="Unassembled WGS sequence"/>
</dbReference>
<accession>A0A1F8EIE4</accession>
<dbReference type="InterPro" id="IPR042175">
    <property type="entry name" value="Cell/Rod_MreC_2"/>
</dbReference>
<evidence type="ECO:0000259" key="5">
    <source>
        <dbReference type="Pfam" id="PF04085"/>
    </source>
</evidence>
<dbReference type="Pfam" id="PF04085">
    <property type="entry name" value="MreC"/>
    <property type="match status" value="1"/>
</dbReference>
<evidence type="ECO:0000256" key="1">
    <source>
        <dbReference type="ARBA" id="ARBA00009369"/>
    </source>
</evidence>
<evidence type="ECO:0000256" key="3">
    <source>
        <dbReference type="ARBA" id="ARBA00022960"/>
    </source>
</evidence>
<dbReference type="Gene3D" id="2.40.10.350">
    <property type="entry name" value="Rod shape-determining protein MreC, domain 2"/>
    <property type="match status" value="1"/>
</dbReference>
<evidence type="ECO:0000256" key="2">
    <source>
        <dbReference type="ARBA" id="ARBA00013855"/>
    </source>
</evidence>
<feature type="domain" description="Rod shape-determining protein MreC beta-barrel core" evidence="5">
    <location>
        <begin position="75"/>
        <end position="212"/>
    </location>
</feature>